<dbReference type="EMBL" id="JAMDMJ010000013">
    <property type="protein sequence ID" value="MCY9596251.1"/>
    <property type="molecule type" value="Genomic_DNA"/>
</dbReference>
<dbReference type="Gene3D" id="2.40.10.10">
    <property type="entry name" value="Trypsin-like serine proteases"/>
    <property type="match status" value="2"/>
</dbReference>
<feature type="signal peptide" evidence="2">
    <location>
        <begin position="1"/>
        <end position="25"/>
    </location>
</feature>
<evidence type="ECO:0000313" key="5">
    <source>
        <dbReference type="Proteomes" id="UP000288943"/>
    </source>
</evidence>
<keyword evidence="1" id="KW-0378">Hydrolase</keyword>
<dbReference type="RefSeq" id="WP_042226212.1">
    <property type="nucleotide sequence ID" value="NZ_CP026520.1"/>
</dbReference>
<dbReference type="GeneID" id="95376506"/>
<name>A0A410WXX8_9BACL</name>
<dbReference type="InterPro" id="IPR043504">
    <property type="entry name" value="Peptidase_S1_PA_chymotrypsin"/>
</dbReference>
<dbReference type="GO" id="GO:0008236">
    <property type="term" value="F:serine-type peptidase activity"/>
    <property type="evidence" value="ECO:0007669"/>
    <property type="project" value="UniProtKB-KW"/>
</dbReference>
<keyword evidence="6" id="KW-1185">Reference proteome</keyword>
<keyword evidence="2" id="KW-0732">Signal</keyword>
<keyword evidence="1" id="KW-0720">Serine protease</keyword>
<dbReference type="InterPro" id="IPR009003">
    <property type="entry name" value="Peptidase_S1_PA"/>
</dbReference>
<accession>A0A410WXX8</accession>
<dbReference type="KEGG" id="pchi:PC41400_17035"/>
<evidence type="ECO:0000313" key="4">
    <source>
        <dbReference type="EMBL" id="QAV19285.1"/>
    </source>
</evidence>
<dbReference type="EMBL" id="CP026520">
    <property type="protein sequence ID" value="QAV19285.1"/>
    <property type="molecule type" value="Genomic_DNA"/>
</dbReference>
<organism evidence="4 5">
    <name type="scientific">Paenibacillus chitinolyticus</name>
    <dbReference type="NCBI Taxonomy" id="79263"/>
    <lineage>
        <taxon>Bacteria</taxon>
        <taxon>Bacillati</taxon>
        <taxon>Bacillota</taxon>
        <taxon>Bacilli</taxon>
        <taxon>Bacillales</taxon>
        <taxon>Paenibacillaceae</taxon>
        <taxon>Paenibacillus</taxon>
    </lineage>
</organism>
<evidence type="ECO:0000256" key="2">
    <source>
        <dbReference type="SAM" id="SignalP"/>
    </source>
</evidence>
<feature type="chain" id="PRO_5038619670" evidence="2">
    <location>
        <begin position="26"/>
        <end position="383"/>
    </location>
</feature>
<sequence length="383" mass="42025">MRKQLKITALSALLSLTLISSSFLNVENGTANASALTPEEVSVQHQNLKVAHDIIGNYEDYSTLYIDDNNDIVLSISKADTKTEKIEKDLKEKLPKVKFSKSKYSTKELKDVSFNLYKKFPELKKESANVVSTAIDEELNKVVVVATELPEKTREKLIKEYGDMLEIKVDKKYTGEIETSRTSNNAVLGGGIAANNSSFTITATAKKGSDRYLVTVGHALTGDGTTVIKQNTTNVGVDWAKAVSHDIGLIKVTATGRTISNKIIRNSTDYDYKYTSTGSVTQGSTYCKSGIKTGYQCSKVISTSYNGLYQDTIQLENPNWTFQDNGDSGSPLFSSSSLSYVLYGIMSTKSTASGTDAFATATKISYLNHYWSDYSLYTSDTAY</sequence>
<evidence type="ECO:0000313" key="6">
    <source>
        <dbReference type="Proteomes" id="UP001527202"/>
    </source>
</evidence>
<proteinExistence type="predicted"/>
<dbReference type="Proteomes" id="UP001527202">
    <property type="component" value="Unassembled WGS sequence"/>
</dbReference>
<dbReference type="AlphaFoldDB" id="A0A410WXX8"/>
<keyword evidence="1" id="KW-0645">Protease</keyword>
<dbReference type="Proteomes" id="UP000288943">
    <property type="component" value="Chromosome"/>
</dbReference>
<reference evidence="4 5" key="1">
    <citation type="submission" date="2018-01" db="EMBL/GenBank/DDBJ databases">
        <title>The whole genome sequencing and assembly of Paenibacillus chitinolyticus KCCM 41400 strain.</title>
        <authorList>
            <person name="Kim J.-Y."/>
            <person name="Park M.-K."/>
            <person name="Lee Y.-J."/>
            <person name="Yi H."/>
            <person name="Bahn Y.-S."/>
            <person name="Kim J.F."/>
            <person name="Lee D.-W."/>
        </authorList>
    </citation>
    <scope>NUCLEOTIDE SEQUENCE [LARGE SCALE GENOMIC DNA]</scope>
    <source>
        <strain evidence="4 5">KCCM 41400</strain>
    </source>
</reference>
<gene>
    <name evidence="3" type="ORF">M5X16_10745</name>
    <name evidence="4" type="ORF">PC41400_17035</name>
</gene>
<dbReference type="OrthoDB" id="2626666at2"/>
<reference evidence="3 6" key="2">
    <citation type="submission" date="2022-05" db="EMBL/GenBank/DDBJ databases">
        <title>Genome Sequencing of Bee-Associated Microbes.</title>
        <authorList>
            <person name="Dunlap C."/>
        </authorList>
    </citation>
    <scope>NUCLEOTIDE SEQUENCE [LARGE SCALE GENOMIC DNA]</scope>
    <source>
        <strain evidence="3 6">NRRL B-23120</strain>
    </source>
</reference>
<evidence type="ECO:0000256" key="1">
    <source>
        <dbReference type="ARBA" id="ARBA00022825"/>
    </source>
</evidence>
<dbReference type="SUPFAM" id="SSF50494">
    <property type="entry name" value="Trypsin-like serine proteases"/>
    <property type="match status" value="1"/>
</dbReference>
<evidence type="ECO:0000313" key="3">
    <source>
        <dbReference type="EMBL" id="MCY9596251.1"/>
    </source>
</evidence>
<protein>
    <submittedName>
        <fullName evidence="3">S1 family peptidase</fullName>
    </submittedName>
</protein>